<evidence type="ECO:0000313" key="2">
    <source>
        <dbReference type="Ensembl" id="ENSSPAP00000010571.1"/>
    </source>
</evidence>
<dbReference type="PANTHER" id="PTHR34488:SF1">
    <property type="entry name" value="SI:CH211-245H14.1-RELATED"/>
    <property type="match status" value="1"/>
</dbReference>
<evidence type="ECO:0000256" key="1">
    <source>
        <dbReference type="SAM" id="Phobius"/>
    </source>
</evidence>
<sequence length="181" mass="20799">MVKIYPVVAGNTLDCHEAFLKKLKRRGAKILDSPDKSDFTVVFCPIVSRFETDVTSALSGVTGKKPKSGRKYLLMFCLFCCKMICMSNHGGALIVDCLFYEKKGLLKCPCNDKAKKIIYKQVLKLCFYFQMLEYILYYIILYYIILRDHGAFIHSLGVVELFSLIVLIRWLVNCLIKQLRA</sequence>
<accession>A0A3B4ZS39</accession>
<organism evidence="2">
    <name type="scientific">Stegastes partitus</name>
    <name type="common">bicolor damselfish</name>
    <dbReference type="NCBI Taxonomy" id="144197"/>
    <lineage>
        <taxon>Eukaryota</taxon>
        <taxon>Metazoa</taxon>
        <taxon>Chordata</taxon>
        <taxon>Craniata</taxon>
        <taxon>Vertebrata</taxon>
        <taxon>Euteleostomi</taxon>
        <taxon>Actinopterygii</taxon>
        <taxon>Neopterygii</taxon>
        <taxon>Teleostei</taxon>
        <taxon>Neoteleostei</taxon>
        <taxon>Acanthomorphata</taxon>
        <taxon>Ovalentaria</taxon>
        <taxon>Pomacentridae</taxon>
        <taxon>Stegastes</taxon>
    </lineage>
</organism>
<protein>
    <submittedName>
        <fullName evidence="2">Uncharacterized protein</fullName>
    </submittedName>
</protein>
<keyword evidence="1" id="KW-0812">Transmembrane</keyword>
<feature type="transmembrane region" description="Helical" evidence="1">
    <location>
        <begin position="151"/>
        <end position="172"/>
    </location>
</feature>
<feature type="transmembrane region" description="Helical" evidence="1">
    <location>
        <begin position="125"/>
        <end position="145"/>
    </location>
</feature>
<dbReference type="PANTHER" id="PTHR34488">
    <property type="entry name" value="SI:CH211-245H14.1-RELATED"/>
    <property type="match status" value="1"/>
</dbReference>
<keyword evidence="1" id="KW-1133">Transmembrane helix</keyword>
<dbReference type="Ensembl" id="ENSSPAT00000010752.1">
    <property type="protein sequence ID" value="ENSSPAP00000010571.1"/>
    <property type="gene ID" value="ENSSPAG00000008039.1"/>
</dbReference>
<proteinExistence type="predicted"/>
<dbReference type="GeneTree" id="ENSGT01110000267317"/>
<reference evidence="2" key="1">
    <citation type="submission" date="2023-09" db="UniProtKB">
        <authorList>
            <consortium name="Ensembl"/>
        </authorList>
    </citation>
    <scope>IDENTIFICATION</scope>
</reference>
<dbReference type="AlphaFoldDB" id="A0A3B4ZS39"/>
<keyword evidence="1" id="KW-0472">Membrane</keyword>
<name>A0A3B4ZS39_9TELE</name>